<dbReference type="EMBL" id="JAUSQZ010000001">
    <property type="protein sequence ID" value="MDP9826244.1"/>
    <property type="molecule type" value="Genomic_DNA"/>
</dbReference>
<gene>
    <name evidence="1" type="ORF">J2S57_001993</name>
</gene>
<name>A0ABT9P1F0_9ACTN</name>
<evidence type="ECO:0000313" key="2">
    <source>
        <dbReference type="Proteomes" id="UP001235712"/>
    </source>
</evidence>
<dbReference type="Proteomes" id="UP001235712">
    <property type="component" value="Unassembled WGS sequence"/>
</dbReference>
<comment type="caution">
    <text evidence="1">The sequence shown here is derived from an EMBL/GenBank/DDBJ whole genome shotgun (WGS) entry which is preliminary data.</text>
</comment>
<reference evidence="1 2" key="1">
    <citation type="submission" date="2023-07" db="EMBL/GenBank/DDBJ databases">
        <title>Sequencing the genomes of 1000 actinobacteria strains.</title>
        <authorList>
            <person name="Klenk H.-P."/>
        </authorList>
    </citation>
    <scope>NUCLEOTIDE SEQUENCE [LARGE SCALE GENOMIC DNA]</scope>
    <source>
        <strain evidence="1 2">DSM 44388</strain>
    </source>
</reference>
<organism evidence="1 2">
    <name type="scientific">Kineosporia succinea</name>
    <dbReference type="NCBI Taxonomy" id="84632"/>
    <lineage>
        <taxon>Bacteria</taxon>
        <taxon>Bacillati</taxon>
        <taxon>Actinomycetota</taxon>
        <taxon>Actinomycetes</taxon>
        <taxon>Kineosporiales</taxon>
        <taxon>Kineosporiaceae</taxon>
        <taxon>Kineosporia</taxon>
    </lineage>
</organism>
<keyword evidence="2" id="KW-1185">Reference proteome</keyword>
<accession>A0ABT9P1F0</accession>
<evidence type="ECO:0000313" key="1">
    <source>
        <dbReference type="EMBL" id="MDP9826244.1"/>
    </source>
</evidence>
<proteinExistence type="predicted"/>
<dbReference type="RefSeq" id="WP_307240852.1">
    <property type="nucleotide sequence ID" value="NZ_JAUSQZ010000001.1"/>
</dbReference>
<sequence length="128" mass="13584">MAGDEEPETYDIESLEDIDALLGPGGREVTIHSEGGLTVLATLEEGSLVISGTDTDASSLFGEDVSEYEYSITVAPGDVPRVLDALDVAQDLDVLDALVLRGSDLVRIGEAGWLESIGVQAEFWSRIS</sequence>
<protein>
    <submittedName>
        <fullName evidence="1">Uncharacterized protein</fullName>
    </submittedName>
</protein>